<dbReference type="RefSeq" id="WP_345041445.1">
    <property type="nucleotide sequence ID" value="NZ_BAABBA010000011.1"/>
</dbReference>
<evidence type="ECO:0000259" key="4">
    <source>
        <dbReference type="PROSITE" id="PS50949"/>
    </source>
</evidence>
<dbReference type="SUPFAM" id="SSF48008">
    <property type="entry name" value="GntR ligand-binding domain-like"/>
    <property type="match status" value="1"/>
</dbReference>
<evidence type="ECO:0000256" key="1">
    <source>
        <dbReference type="ARBA" id="ARBA00023015"/>
    </source>
</evidence>
<dbReference type="InterPro" id="IPR011711">
    <property type="entry name" value="GntR_C"/>
</dbReference>
<name>A0ABP8EVM6_9MICO</name>
<dbReference type="Gene3D" id="1.20.120.530">
    <property type="entry name" value="GntR ligand-binding domain-like"/>
    <property type="match status" value="1"/>
</dbReference>
<keyword evidence="1" id="KW-0805">Transcription regulation</keyword>
<evidence type="ECO:0000256" key="3">
    <source>
        <dbReference type="ARBA" id="ARBA00023163"/>
    </source>
</evidence>
<evidence type="ECO:0000256" key="2">
    <source>
        <dbReference type="ARBA" id="ARBA00023125"/>
    </source>
</evidence>
<gene>
    <name evidence="5" type="ORF">GCM10022262_23990</name>
</gene>
<dbReference type="PANTHER" id="PTHR43537">
    <property type="entry name" value="TRANSCRIPTIONAL REGULATOR, GNTR FAMILY"/>
    <property type="match status" value="1"/>
</dbReference>
<dbReference type="InterPro" id="IPR008920">
    <property type="entry name" value="TF_FadR/GntR_C"/>
</dbReference>
<organism evidence="5 6">
    <name type="scientific">Georgenia daeguensis</name>
    <dbReference type="NCBI Taxonomy" id="908355"/>
    <lineage>
        <taxon>Bacteria</taxon>
        <taxon>Bacillati</taxon>
        <taxon>Actinomycetota</taxon>
        <taxon>Actinomycetes</taxon>
        <taxon>Micrococcales</taxon>
        <taxon>Bogoriellaceae</taxon>
        <taxon>Georgenia</taxon>
    </lineage>
</organism>
<proteinExistence type="predicted"/>
<dbReference type="PANTHER" id="PTHR43537:SF24">
    <property type="entry name" value="GLUCONATE OPERON TRANSCRIPTIONAL REPRESSOR"/>
    <property type="match status" value="1"/>
</dbReference>
<dbReference type="EMBL" id="BAABBA010000011">
    <property type="protein sequence ID" value="GAA4288039.1"/>
    <property type="molecule type" value="Genomic_DNA"/>
</dbReference>
<dbReference type="InterPro" id="IPR036388">
    <property type="entry name" value="WH-like_DNA-bd_sf"/>
</dbReference>
<evidence type="ECO:0000313" key="6">
    <source>
        <dbReference type="Proteomes" id="UP001499841"/>
    </source>
</evidence>
<dbReference type="SMART" id="SM00895">
    <property type="entry name" value="FCD"/>
    <property type="match status" value="1"/>
</dbReference>
<feature type="domain" description="HTH gntR-type" evidence="4">
    <location>
        <begin position="20"/>
        <end position="87"/>
    </location>
</feature>
<dbReference type="Proteomes" id="UP001499841">
    <property type="component" value="Unassembled WGS sequence"/>
</dbReference>
<dbReference type="CDD" id="cd07377">
    <property type="entry name" value="WHTH_GntR"/>
    <property type="match status" value="1"/>
</dbReference>
<dbReference type="SMART" id="SM00345">
    <property type="entry name" value="HTH_GNTR"/>
    <property type="match status" value="1"/>
</dbReference>
<keyword evidence="2" id="KW-0238">DNA-binding</keyword>
<accession>A0ABP8EVM6</accession>
<dbReference type="PROSITE" id="PS50949">
    <property type="entry name" value="HTH_GNTR"/>
    <property type="match status" value="1"/>
</dbReference>
<dbReference type="InterPro" id="IPR000524">
    <property type="entry name" value="Tscrpt_reg_HTH_GntR"/>
</dbReference>
<sequence length="229" mass="25392">MRTPTQPQETADVFSPIRPGSLVATVREQIRDAILGGQIKAGEQVRDSVLATKMNVSRAPVREALRLLEQSGLVEKTANKPYRVKSFAEEDLLELAVLRIAIETTAARVVVAQGRDVTEMHEALAQMRLAWEERSDAGLDAADWLFHRALVRASGVGRLLAKYDELVDQIILAWQRLSEDAPRKAGSLLPHEELLQTLERCAAQQDPDDIAQLLVDHIRSGMGCDDLKI</sequence>
<dbReference type="Pfam" id="PF07729">
    <property type="entry name" value="FCD"/>
    <property type="match status" value="1"/>
</dbReference>
<comment type="caution">
    <text evidence="5">The sequence shown here is derived from an EMBL/GenBank/DDBJ whole genome shotgun (WGS) entry which is preliminary data.</text>
</comment>
<keyword evidence="3" id="KW-0804">Transcription</keyword>
<keyword evidence="6" id="KW-1185">Reference proteome</keyword>
<dbReference type="Pfam" id="PF00392">
    <property type="entry name" value="GntR"/>
    <property type="match status" value="1"/>
</dbReference>
<protein>
    <submittedName>
        <fullName evidence="5">GntR family transcriptional regulator</fullName>
    </submittedName>
</protein>
<reference evidence="6" key="1">
    <citation type="journal article" date="2019" name="Int. J. Syst. Evol. Microbiol.">
        <title>The Global Catalogue of Microorganisms (GCM) 10K type strain sequencing project: providing services to taxonomists for standard genome sequencing and annotation.</title>
        <authorList>
            <consortium name="The Broad Institute Genomics Platform"/>
            <consortium name="The Broad Institute Genome Sequencing Center for Infectious Disease"/>
            <person name="Wu L."/>
            <person name="Ma J."/>
        </authorList>
    </citation>
    <scope>NUCLEOTIDE SEQUENCE [LARGE SCALE GENOMIC DNA]</scope>
    <source>
        <strain evidence="6">JCM 17459</strain>
    </source>
</reference>
<dbReference type="Gene3D" id="1.10.10.10">
    <property type="entry name" value="Winged helix-like DNA-binding domain superfamily/Winged helix DNA-binding domain"/>
    <property type="match status" value="1"/>
</dbReference>
<dbReference type="InterPro" id="IPR036390">
    <property type="entry name" value="WH_DNA-bd_sf"/>
</dbReference>
<dbReference type="SUPFAM" id="SSF46785">
    <property type="entry name" value="Winged helix' DNA-binding domain"/>
    <property type="match status" value="1"/>
</dbReference>
<evidence type="ECO:0000313" key="5">
    <source>
        <dbReference type="EMBL" id="GAA4288039.1"/>
    </source>
</evidence>